<accession>A0A3Q3NE62</accession>
<evidence type="ECO:0000313" key="10">
    <source>
        <dbReference type="Ensembl" id="ENSLBEP00000032570.1"/>
    </source>
</evidence>
<dbReference type="Pfam" id="PF13465">
    <property type="entry name" value="zf-H2C2_2"/>
    <property type="match status" value="1"/>
</dbReference>
<feature type="domain" description="C2H2-type" evidence="9">
    <location>
        <begin position="210"/>
        <end position="237"/>
    </location>
</feature>
<reference evidence="10" key="1">
    <citation type="submission" date="2025-08" db="UniProtKB">
        <authorList>
            <consortium name="Ensembl"/>
        </authorList>
    </citation>
    <scope>IDENTIFICATION</scope>
</reference>
<keyword evidence="3" id="KW-0677">Repeat</keyword>
<feature type="compositionally biased region" description="Basic and acidic residues" evidence="8">
    <location>
        <begin position="26"/>
        <end position="35"/>
    </location>
</feature>
<dbReference type="Pfam" id="PF00096">
    <property type="entry name" value="zf-C2H2"/>
    <property type="match status" value="1"/>
</dbReference>
<keyword evidence="4 7" id="KW-0863">Zinc-finger</keyword>
<dbReference type="SUPFAM" id="SSF57667">
    <property type="entry name" value="beta-beta-alpha zinc fingers"/>
    <property type="match status" value="2"/>
</dbReference>
<evidence type="ECO:0000313" key="11">
    <source>
        <dbReference type="Proteomes" id="UP000261660"/>
    </source>
</evidence>
<evidence type="ECO:0000256" key="4">
    <source>
        <dbReference type="ARBA" id="ARBA00022771"/>
    </source>
</evidence>
<dbReference type="PANTHER" id="PTHR16515:SF49">
    <property type="entry name" value="GASTRULA ZINC FINGER PROTEIN XLCGF49.1-LIKE-RELATED"/>
    <property type="match status" value="1"/>
</dbReference>
<evidence type="ECO:0000256" key="2">
    <source>
        <dbReference type="ARBA" id="ARBA00022723"/>
    </source>
</evidence>
<feature type="domain" description="C2H2-type" evidence="9">
    <location>
        <begin position="182"/>
        <end position="209"/>
    </location>
</feature>
<reference evidence="10" key="2">
    <citation type="submission" date="2025-09" db="UniProtKB">
        <authorList>
            <consortium name="Ensembl"/>
        </authorList>
    </citation>
    <scope>IDENTIFICATION</scope>
</reference>
<keyword evidence="11" id="KW-1185">Reference proteome</keyword>
<dbReference type="GO" id="GO:0010468">
    <property type="term" value="P:regulation of gene expression"/>
    <property type="evidence" value="ECO:0007669"/>
    <property type="project" value="TreeGrafter"/>
</dbReference>
<dbReference type="AlphaFoldDB" id="A0A3Q3NE62"/>
<dbReference type="Gene3D" id="3.30.160.60">
    <property type="entry name" value="Classic Zinc Finger"/>
    <property type="match status" value="4"/>
</dbReference>
<dbReference type="PROSITE" id="PS50157">
    <property type="entry name" value="ZINC_FINGER_C2H2_2"/>
    <property type="match status" value="3"/>
</dbReference>
<evidence type="ECO:0000256" key="6">
    <source>
        <dbReference type="ARBA" id="ARBA00023242"/>
    </source>
</evidence>
<evidence type="ECO:0000256" key="1">
    <source>
        <dbReference type="ARBA" id="ARBA00004123"/>
    </source>
</evidence>
<evidence type="ECO:0000256" key="3">
    <source>
        <dbReference type="ARBA" id="ARBA00022737"/>
    </source>
</evidence>
<keyword evidence="5" id="KW-0862">Zinc</keyword>
<dbReference type="PANTHER" id="PTHR16515">
    <property type="entry name" value="PR DOMAIN ZINC FINGER PROTEIN"/>
    <property type="match status" value="1"/>
</dbReference>
<evidence type="ECO:0000259" key="9">
    <source>
        <dbReference type="PROSITE" id="PS50157"/>
    </source>
</evidence>
<dbReference type="FunFam" id="3.30.160.60:FF:000512">
    <property type="entry name" value="zinc finger protein 197 isoform X1"/>
    <property type="match status" value="1"/>
</dbReference>
<evidence type="ECO:0000256" key="8">
    <source>
        <dbReference type="SAM" id="MobiDB-lite"/>
    </source>
</evidence>
<feature type="region of interest" description="Disordered" evidence="8">
    <location>
        <begin position="6"/>
        <end position="169"/>
    </location>
</feature>
<dbReference type="PROSITE" id="PS00028">
    <property type="entry name" value="ZINC_FINGER_C2H2_1"/>
    <property type="match status" value="3"/>
</dbReference>
<dbReference type="InterPro" id="IPR013087">
    <property type="entry name" value="Znf_C2H2_type"/>
</dbReference>
<dbReference type="InterPro" id="IPR050331">
    <property type="entry name" value="Zinc_finger"/>
</dbReference>
<evidence type="ECO:0000256" key="7">
    <source>
        <dbReference type="PROSITE-ProRule" id="PRU00042"/>
    </source>
</evidence>
<feature type="domain" description="C2H2-type" evidence="9">
    <location>
        <begin position="238"/>
        <end position="265"/>
    </location>
</feature>
<protein>
    <recommendedName>
        <fullName evidence="9">C2H2-type domain-containing protein</fullName>
    </recommendedName>
</protein>
<name>A0A3Q3NE62_9LABR</name>
<keyword evidence="2" id="KW-0479">Metal-binding</keyword>
<dbReference type="Ensembl" id="ENSLBET00000034027.1">
    <property type="protein sequence ID" value="ENSLBEP00000032570.1"/>
    <property type="gene ID" value="ENSLBEG00000024549.1"/>
</dbReference>
<dbReference type="STRING" id="56723.ENSLBEP00000032570"/>
<organism evidence="10 11">
    <name type="scientific">Labrus bergylta</name>
    <name type="common">ballan wrasse</name>
    <dbReference type="NCBI Taxonomy" id="56723"/>
    <lineage>
        <taxon>Eukaryota</taxon>
        <taxon>Metazoa</taxon>
        <taxon>Chordata</taxon>
        <taxon>Craniata</taxon>
        <taxon>Vertebrata</taxon>
        <taxon>Euteleostomi</taxon>
        <taxon>Actinopterygii</taxon>
        <taxon>Neopterygii</taxon>
        <taxon>Teleostei</taxon>
        <taxon>Neoteleostei</taxon>
        <taxon>Acanthomorphata</taxon>
        <taxon>Eupercaria</taxon>
        <taxon>Labriformes</taxon>
        <taxon>Labridae</taxon>
        <taxon>Labrus</taxon>
    </lineage>
</organism>
<feature type="compositionally biased region" description="Basic and acidic residues" evidence="8">
    <location>
        <begin position="70"/>
        <end position="81"/>
    </location>
</feature>
<keyword evidence="6" id="KW-0539">Nucleus</keyword>
<feature type="compositionally biased region" description="Basic and acidic residues" evidence="8">
    <location>
        <begin position="146"/>
        <end position="164"/>
    </location>
</feature>
<dbReference type="FunFam" id="3.30.160.60:FF:000478">
    <property type="entry name" value="Zinc finger protein 133"/>
    <property type="match status" value="1"/>
</dbReference>
<comment type="subcellular location">
    <subcellularLocation>
        <location evidence="1">Nucleus</location>
    </subcellularLocation>
</comment>
<dbReference type="Proteomes" id="UP000261660">
    <property type="component" value="Unplaced"/>
</dbReference>
<dbReference type="SMART" id="SM00355">
    <property type="entry name" value="ZnF_C2H2"/>
    <property type="match status" value="3"/>
</dbReference>
<dbReference type="GO" id="GO:0008270">
    <property type="term" value="F:zinc ion binding"/>
    <property type="evidence" value="ECO:0007669"/>
    <property type="project" value="UniProtKB-KW"/>
</dbReference>
<evidence type="ECO:0000256" key="5">
    <source>
        <dbReference type="ARBA" id="ARBA00022833"/>
    </source>
</evidence>
<dbReference type="FunFam" id="3.30.160.60:FF:001498">
    <property type="entry name" value="Zinc finger protein 404"/>
    <property type="match status" value="1"/>
</dbReference>
<dbReference type="InParanoid" id="A0A3Q3NE62"/>
<dbReference type="InterPro" id="IPR036236">
    <property type="entry name" value="Znf_C2H2_sf"/>
</dbReference>
<proteinExistence type="predicted"/>
<dbReference type="GeneTree" id="ENSGT01150000286934"/>
<dbReference type="GO" id="GO:0005634">
    <property type="term" value="C:nucleus"/>
    <property type="evidence" value="ECO:0007669"/>
    <property type="project" value="UniProtKB-SubCell"/>
</dbReference>
<sequence length="283" mass="32306">MLLLVLSGLCEPQREEEEVQSTRTGSVEREPETKTLHPRPADVQQLLVSKAELPPEQQEWSTILDQEDPEPPHIKEEHEELWSSQEEEQLQGLEEVKEEEEQAQSSQLHQRQNKEIGDSVEEAEPAVSSETESSFHPETEGQSGDSSEHEAEDRLEQKQAKEAHLGPNFLNNDEYDFHVKLFRCSQCGKCFNQNSNLKTHMRIHTGEKPFCCSVCGKRFAQKAHLQNHVKCHTGEKPYGCSLCDKRFSRCEHLQLHMRTHTGEKPFNCNTCDKSIGGIYLSSA</sequence>